<feature type="domain" description="FHA" evidence="1">
    <location>
        <begin position="72"/>
        <end position="118"/>
    </location>
</feature>
<dbReference type="InterPro" id="IPR000253">
    <property type="entry name" value="FHA_dom"/>
</dbReference>
<protein>
    <recommendedName>
        <fullName evidence="1">FHA domain-containing protein</fullName>
    </recommendedName>
</protein>
<name>A0A0B7KB27_BIOOC</name>
<dbReference type="SUPFAM" id="SSF49879">
    <property type="entry name" value="SMAD/FHA domain"/>
    <property type="match status" value="1"/>
</dbReference>
<accession>A0A0B7KB27</accession>
<dbReference type="Pfam" id="PF00498">
    <property type="entry name" value="FHA"/>
    <property type="match status" value="1"/>
</dbReference>
<reference evidence="2" key="1">
    <citation type="submission" date="2015-01" db="EMBL/GenBank/DDBJ databases">
        <authorList>
            <person name="Durling Mikael"/>
        </authorList>
    </citation>
    <scope>NUCLEOTIDE SEQUENCE</scope>
</reference>
<dbReference type="PROSITE" id="PS50006">
    <property type="entry name" value="FHA_DOMAIN"/>
    <property type="match status" value="1"/>
</dbReference>
<gene>
    <name evidence="2" type="ORF">BN869_000007974_1</name>
</gene>
<evidence type="ECO:0000259" key="1">
    <source>
        <dbReference type="PROSITE" id="PS50006"/>
    </source>
</evidence>
<sequence>MTTFENIFAWLVPTARGSNADKTTNMTENFFRTIPIDSSAYLTSKLPNLIVSRPQRAIQLSFDQTPKRPGSFILGTDPRTCDIVLPALPGISRQHCSLSFDSSSRLVLEDFSERGTQVWYDWESCGDRTDYTWVLASAPNTAQRITVDIQGVRFQVVTNECPERHRAAFEDKVDAFCRQPSWVDGLTLGWERVSVPPVTPLFDASPLFRHIFVQGLIGDEPKGEIYLWNMAKPWEPMVKASA</sequence>
<evidence type="ECO:0000313" key="2">
    <source>
        <dbReference type="EMBL" id="CEO51916.1"/>
    </source>
</evidence>
<dbReference type="CDD" id="cd00060">
    <property type="entry name" value="FHA"/>
    <property type="match status" value="1"/>
</dbReference>
<organism evidence="2">
    <name type="scientific">Bionectria ochroleuca</name>
    <name type="common">Gliocladium roseum</name>
    <dbReference type="NCBI Taxonomy" id="29856"/>
    <lineage>
        <taxon>Eukaryota</taxon>
        <taxon>Fungi</taxon>
        <taxon>Dikarya</taxon>
        <taxon>Ascomycota</taxon>
        <taxon>Pezizomycotina</taxon>
        <taxon>Sordariomycetes</taxon>
        <taxon>Hypocreomycetidae</taxon>
        <taxon>Hypocreales</taxon>
        <taxon>Bionectriaceae</taxon>
        <taxon>Clonostachys</taxon>
    </lineage>
</organism>
<dbReference type="InterPro" id="IPR008984">
    <property type="entry name" value="SMAD_FHA_dom_sf"/>
</dbReference>
<proteinExistence type="predicted"/>
<dbReference type="AlphaFoldDB" id="A0A0B7KB27"/>
<dbReference type="EMBL" id="CDPU01000025">
    <property type="protein sequence ID" value="CEO51916.1"/>
    <property type="molecule type" value="Genomic_DNA"/>
</dbReference>
<dbReference type="Gene3D" id="2.60.200.20">
    <property type="match status" value="1"/>
</dbReference>